<dbReference type="InterPro" id="IPR008659">
    <property type="entry name" value="Kre9/Knh1_C"/>
</dbReference>
<reference evidence="5 6" key="1">
    <citation type="submission" date="2015-06" db="EMBL/GenBank/DDBJ databases">
        <title>Draft genome of the ant-associated black yeast Phialophora attae CBS 131958.</title>
        <authorList>
            <person name="Moreno L.F."/>
            <person name="Stielow B.J."/>
            <person name="de Hoog S."/>
            <person name="Vicente V.A."/>
            <person name="Weiss V.A."/>
            <person name="de Vries M."/>
            <person name="Cruz L.M."/>
            <person name="Souza E.M."/>
        </authorList>
    </citation>
    <scope>NUCLEOTIDE SEQUENCE [LARGE SCALE GENOMIC DNA]</scope>
    <source>
        <strain evidence="5 6">CBS 131958</strain>
    </source>
</reference>
<dbReference type="VEuPathDB" id="FungiDB:AB675_10338"/>
<comment type="caution">
    <text evidence="5">The sequence shown here is derived from an EMBL/GenBank/DDBJ whole genome shotgun (WGS) entry which is preliminary data.</text>
</comment>
<dbReference type="GO" id="GO:0005576">
    <property type="term" value="C:extracellular region"/>
    <property type="evidence" value="ECO:0007669"/>
    <property type="project" value="TreeGrafter"/>
</dbReference>
<dbReference type="RefSeq" id="XP_017997403.1">
    <property type="nucleotide sequence ID" value="XM_018139103.1"/>
</dbReference>
<dbReference type="GO" id="GO:0031505">
    <property type="term" value="P:fungal-type cell wall organization"/>
    <property type="evidence" value="ECO:0007669"/>
    <property type="project" value="TreeGrafter"/>
</dbReference>
<evidence type="ECO:0000256" key="1">
    <source>
        <dbReference type="ARBA" id="ARBA00022729"/>
    </source>
</evidence>
<name>A0A0N1NXR8_9EURO</name>
<protein>
    <recommendedName>
        <fullName evidence="4">Yeast cell wall synthesis Kre9/Knh1 C-terminal domain-containing protein</fullName>
    </recommendedName>
</protein>
<keyword evidence="6" id="KW-1185">Reference proteome</keyword>
<feature type="domain" description="Yeast cell wall synthesis Kre9/Knh1 C-terminal" evidence="4">
    <location>
        <begin position="143"/>
        <end position="220"/>
    </location>
</feature>
<keyword evidence="1 3" id="KW-0732">Signal</keyword>
<dbReference type="EMBL" id="LFJN01000024">
    <property type="protein sequence ID" value="KPI37440.1"/>
    <property type="molecule type" value="Genomic_DNA"/>
</dbReference>
<dbReference type="GeneID" id="28730983"/>
<dbReference type="Proteomes" id="UP000038010">
    <property type="component" value="Unassembled WGS sequence"/>
</dbReference>
<evidence type="ECO:0000313" key="6">
    <source>
        <dbReference type="Proteomes" id="UP000038010"/>
    </source>
</evidence>
<evidence type="ECO:0000259" key="4">
    <source>
        <dbReference type="Pfam" id="PF05390"/>
    </source>
</evidence>
<feature type="signal peptide" evidence="3">
    <location>
        <begin position="1"/>
        <end position="18"/>
    </location>
</feature>
<dbReference type="GO" id="GO:0042546">
    <property type="term" value="P:cell wall biogenesis"/>
    <property type="evidence" value="ECO:0007669"/>
    <property type="project" value="InterPro"/>
</dbReference>
<dbReference type="Pfam" id="PF05390">
    <property type="entry name" value="Kre9_KNH1_C"/>
    <property type="match status" value="1"/>
</dbReference>
<dbReference type="STRING" id="1664694.A0A0N1NXR8"/>
<sequence>MITRHLVVLFSLSSIISAGYWPAFLDRAALNVRQVLGADTETATLNTATETANTAVTPTPTPTPANRCRCRCTNTETAVTPTPAVNTPAAANPLTETGTATDTDTDTPTPTPTPAKPAVAAAPPAAVNPAAVAPPADANIPAASFSIPFDEQTGTLRYAPMPKKPGTKITVKDQTMLYPTSAYNIFMTNQPAGSVVQTYTQPATYASVVSREATEIAAAPAPADANMQKFLNRWRD</sequence>
<feature type="compositionally biased region" description="Low complexity" evidence="2">
    <location>
        <begin position="81"/>
        <end position="108"/>
    </location>
</feature>
<proteinExistence type="predicted"/>
<dbReference type="OrthoDB" id="2432613at2759"/>
<evidence type="ECO:0000256" key="2">
    <source>
        <dbReference type="SAM" id="MobiDB-lite"/>
    </source>
</evidence>
<dbReference type="PANTHER" id="PTHR28154:SF1">
    <property type="entry name" value="CELL WALL SYNTHESIS PROTEIN KNH1-RELATED"/>
    <property type="match status" value="1"/>
</dbReference>
<accession>A0A0N1NXR8</accession>
<evidence type="ECO:0000256" key="3">
    <source>
        <dbReference type="SAM" id="SignalP"/>
    </source>
</evidence>
<dbReference type="PANTHER" id="PTHR28154">
    <property type="entry name" value="CELL WALL SYNTHESIS PROTEIN KNH1-RELATED"/>
    <property type="match status" value="1"/>
</dbReference>
<dbReference type="InterPro" id="IPR045328">
    <property type="entry name" value="Kre9/Knh1"/>
</dbReference>
<feature type="region of interest" description="Disordered" evidence="2">
    <location>
        <begin position="81"/>
        <end position="122"/>
    </location>
</feature>
<gene>
    <name evidence="5" type="ORF">AB675_10338</name>
</gene>
<feature type="chain" id="PRO_5005879430" description="Yeast cell wall synthesis Kre9/Knh1 C-terminal domain-containing protein" evidence="3">
    <location>
        <begin position="19"/>
        <end position="236"/>
    </location>
</feature>
<dbReference type="GO" id="GO:0006078">
    <property type="term" value="P:(1-&gt;6)-beta-D-glucan biosynthetic process"/>
    <property type="evidence" value="ECO:0007669"/>
    <property type="project" value="InterPro"/>
</dbReference>
<evidence type="ECO:0000313" key="5">
    <source>
        <dbReference type="EMBL" id="KPI37440.1"/>
    </source>
</evidence>
<organism evidence="5 6">
    <name type="scientific">Cyphellophora attinorum</name>
    <dbReference type="NCBI Taxonomy" id="1664694"/>
    <lineage>
        <taxon>Eukaryota</taxon>
        <taxon>Fungi</taxon>
        <taxon>Dikarya</taxon>
        <taxon>Ascomycota</taxon>
        <taxon>Pezizomycotina</taxon>
        <taxon>Eurotiomycetes</taxon>
        <taxon>Chaetothyriomycetidae</taxon>
        <taxon>Chaetothyriales</taxon>
        <taxon>Cyphellophoraceae</taxon>
        <taxon>Cyphellophora</taxon>
    </lineage>
</organism>
<dbReference type="AlphaFoldDB" id="A0A0N1NXR8"/>